<dbReference type="Gene3D" id="1.20.1250.20">
    <property type="entry name" value="MFS general substrate transporter like domains"/>
    <property type="match status" value="1"/>
</dbReference>
<gene>
    <name evidence="6" type="ORF">MNOR_LOCUS33778</name>
</gene>
<comment type="caution">
    <text evidence="6">The sequence shown here is derived from an EMBL/GenBank/DDBJ whole genome shotgun (WGS) entry which is preliminary data.</text>
</comment>
<dbReference type="PANTHER" id="PTHR23507:SF1">
    <property type="entry name" value="FI18259P1-RELATED"/>
    <property type="match status" value="1"/>
</dbReference>
<name>A0AAV2SAA9_MEGNR</name>
<dbReference type="InterPro" id="IPR036259">
    <property type="entry name" value="MFS_trans_sf"/>
</dbReference>
<feature type="transmembrane region" description="Helical" evidence="5">
    <location>
        <begin position="30"/>
        <end position="53"/>
    </location>
</feature>
<evidence type="ECO:0000256" key="1">
    <source>
        <dbReference type="ARBA" id="ARBA00004141"/>
    </source>
</evidence>
<keyword evidence="4 5" id="KW-0472">Membrane</keyword>
<keyword evidence="7" id="KW-1185">Reference proteome</keyword>
<dbReference type="Proteomes" id="UP001497623">
    <property type="component" value="Unassembled WGS sequence"/>
</dbReference>
<evidence type="ECO:0000256" key="4">
    <source>
        <dbReference type="ARBA" id="ARBA00023136"/>
    </source>
</evidence>
<accession>A0AAV2SAA9</accession>
<comment type="subcellular location">
    <subcellularLocation>
        <location evidence="1">Membrane</location>
        <topology evidence="1">Multi-pass membrane protein</topology>
    </subcellularLocation>
</comment>
<feature type="non-terminal residue" evidence="6">
    <location>
        <position position="221"/>
    </location>
</feature>
<evidence type="ECO:0000256" key="3">
    <source>
        <dbReference type="ARBA" id="ARBA00022989"/>
    </source>
</evidence>
<dbReference type="PANTHER" id="PTHR23507">
    <property type="entry name" value="ZGC:174356"/>
    <property type="match status" value="1"/>
</dbReference>
<evidence type="ECO:0000313" key="7">
    <source>
        <dbReference type="Proteomes" id="UP001497623"/>
    </source>
</evidence>
<dbReference type="GO" id="GO:0016020">
    <property type="term" value="C:membrane"/>
    <property type="evidence" value="ECO:0007669"/>
    <property type="project" value="UniProtKB-SubCell"/>
</dbReference>
<sequence>ERTIRMGILDACYNLGSPCGSLVVGPLLDWGGYIAAFSTAIILFILDIIYVLLRIKKKVPTIDENSHGICSRILDIGISLRTMVRRRPGYATQLLFLLVLAMMFDSFPVFGEGNVKYLFVKRALDWTHTQYGNWSSYGSYLGVAGLVILIPLFKGLFGLRDGTLGLLGAVSRTSANLCYGFVTNTTKEWLMWLGATLGAARNLAPVSIRAMLALLAGTKDV</sequence>
<reference evidence="6 7" key="1">
    <citation type="submission" date="2024-05" db="EMBL/GenBank/DDBJ databases">
        <authorList>
            <person name="Wallberg A."/>
        </authorList>
    </citation>
    <scope>NUCLEOTIDE SEQUENCE [LARGE SCALE GENOMIC DNA]</scope>
</reference>
<dbReference type="EMBL" id="CAXKWB010049768">
    <property type="protein sequence ID" value="CAL4169095.1"/>
    <property type="molecule type" value="Genomic_DNA"/>
</dbReference>
<feature type="transmembrane region" description="Helical" evidence="5">
    <location>
        <begin position="131"/>
        <end position="153"/>
    </location>
</feature>
<dbReference type="AlphaFoldDB" id="A0AAV2SAA9"/>
<feature type="non-terminal residue" evidence="6">
    <location>
        <position position="1"/>
    </location>
</feature>
<proteinExistence type="predicted"/>
<keyword evidence="3 5" id="KW-1133">Transmembrane helix</keyword>
<evidence type="ECO:0000256" key="2">
    <source>
        <dbReference type="ARBA" id="ARBA00022692"/>
    </source>
</evidence>
<feature type="transmembrane region" description="Helical" evidence="5">
    <location>
        <begin position="90"/>
        <end position="111"/>
    </location>
</feature>
<keyword evidence="2 5" id="KW-0812">Transmembrane</keyword>
<evidence type="ECO:0000313" key="6">
    <source>
        <dbReference type="EMBL" id="CAL4169095.1"/>
    </source>
</evidence>
<protein>
    <submittedName>
        <fullName evidence="6">Uncharacterized protein</fullName>
    </submittedName>
</protein>
<evidence type="ECO:0000256" key="5">
    <source>
        <dbReference type="SAM" id="Phobius"/>
    </source>
</evidence>
<organism evidence="6 7">
    <name type="scientific">Meganyctiphanes norvegica</name>
    <name type="common">Northern krill</name>
    <name type="synonym">Thysanopoda norvegica</name>
    <dbReference type="NCBI Taxonomy" id="48144"/>
    <lineage>
        <taxon>Eukaryota</taxon>
        <taxon>Metazoa</taxon>
        <taxon>Ecdysozoa</taxon>
        <taxon>Arthropoda</taxon>
        <taxon>Crustacea</taxon>
        <taxon>Multicrustacea</taxon>
        <taxon>Malacostraca</taxon>
        <taxon>Eumalacostraca</taxon>
        <taxon>Eucarida</taxon>
        <taxon>Euphausiacea</taxon>
        <taxon>Euphausiidae</taxon>
        <taxon>Meganyctiphanes</taxon>
    </lineage>
</organism>
<dbReference type="GO" id="GO:0022857">
    <property type="term" value="F:transmembrane transporter activity"/>
    <property type="evidence" value="ECO:0007669"/>
    <property type="project" value="TreeGrafter"/>
</dbReference>
<dbReference type="SUPFAM" id="SSF103473">
    <property type="entry name" value="MFS general substrate transporter"/>
    <property type="match status" value="1"/>
</dbReference>